<dbReference type="OrthoDB" id="9795531at2"/>
<dbReference type="InterPro" id="IPR036249">
    <property type="entry name" value="Thioredoxin-like_sf"/>
</dbReference>
<dbReference type="CDD" id="cd02976">
    <property type="entry name" value="NrdH"/>
    <property type="match status" value="1"/>
</dbReference>
<dbReference type="Proteomes" id="UP000020492">
    <property type="component" value="Unassembled WGS sequence"/>
</dbReference>
<dbReference type="Gene3D" id="3.40.30.10">
    <property type="entry name" value="Glutaredoxin"/>
    <property type="match status" value="1"/>
</dbReference>
<dbReference type="PATRIC" id="fig|1476583.3.peg.2727"/>
<sequence length="78" mass="8851">MPNVILYATPTCPDCHALRLWFNRRGIPFEERDLTIPAVADEAKARYGVRVAPITVVGEQFFYGTFDQQRPKIEALLG</sequence>
<evidence type="ECO:0000259" key="1">
    <source>
        <dbReference type="Pfam" id="PF00462"/>
    </source>
</evidence>
<proteinExistence type="predicted"/>
<gene>
    <name evidence="2" type="ORF">DEIPH_ctg046orf0055</name>
</gene>
<dbReference type="PROSITE" id="PS51354">
    <property type="entry name" value="GLUTAREDOXIN_2"/>
    <property type="match status" value="1"/>
</dbReference>
<organism evidence="2 3">
    <name type="scientific">Deinococcus phoenicis</name>
    <dbReference type="NCBI Taxonomy" id="1476583"/>
    <lineage>
        <taxon>Bacteria</taxon>
        <taxon>Thermotogati</taxon>
        <taxon>Deinococcota</taxon>
        <taxon>Deinococci</taxon>
        <taxon>Deinococcales</taxon>
        <taxon>Deinococcaceae</taxon>
        <taxon>Deinococcus</taxon>
    </lineage>
</organism>
<evidence type="ECO:0000313" key="3">
    <source>
        <dbReference type="Proteomes" id="UP000020492"/>
    </source>
</evidence>
<dbReference type="InterPro" id="IPR002109">
    <property type="entry name" value="Glutaredoxin"/>
</dbReference>
<dbReference type="RefSeq" id="WP_034358992.1">
    <property type="nucleotide sequence ID" value="NZ_JHAC01000044.1"/>
</dbReference>
<keyword evidence="3" id="KW-1185">Reference proteome</keyword>
<comment type="caution">
    <text evidence="2">The sequence shown here is derived from an EMBL/GenBank/DDBJ whole genome shotgun (WGS) entry which is preliminary data.</text>
</comment>
<dbReference type="AlphaFoldDB" id="A0A016QMY8"/>
<dbReference type="EMBL" id="JHAC01000044">
    <property type="protein sequence ID" value="EYB67252.1"/>
    <property type="molecule type" value="Genomic_DNA"/>
</dbReference>
<dbReference type="eggNOG" id="COG0695">
    <property type="taxonomic scope" value="Bacteria"/>
</dbReference>
<accession>A0A016QMY8</accession>
<dbReference type="STRING" id="1476583.DEIPH_ctg046orf0055"/>
<dbReference type="SUPFAM" id="SSF52833">
    <property type="entry name" value="Thioredoxin-like"/>
    <property type="match status" value="1"/>
</dbReference>
<feature type="domain" description="Glutaredoxin" evidence="1">
    <location>
        <begin position="4"/>
        <end position="61"/>
    </location>
</feature>
<protein>
    <submittedName>
        <fullName evidence="2">Glutaredoxin</fullName>
    </submittedName>
</protein>
<reference evidence="2 3" key="1">
    <citation type="submission" date="2014-03" db="EMBL/GenBank/DDBJ databases">
        <title>Draft genome sequence of Deinococcus phoenicis 1P10ME.</title>
        <authorList>
            <person name="Stepanov V.G."/>
            <person name="Vaishampayan P."/>
            <person name="Venkateswaran K."/>
            <person name="Fox G.E."/>
        </authorList>
    </citation>
    <scope>NUCLEOTIDE SEQUENCE [LARGE SCALE GENOMIC DNA]</scope>
    <source>
        <strain evidence="2 3">1P10ME</strain>
    </source>
</reference>
<evidence type="ECO:0000313" key="2">
    <source>
        <dbReference type="EMBL" id="EYB67252.1"/>
    </source>
</evidence>
<name>A0A016QMY8_9DEIO</name>
<dbReference type="Pfam" id="PF00462">
    <property type="entry name" value="Glutaredoxin"/>
    <property type="match status" value="1"/>
</dbReference>